<evidence type="ECO:0000256" key="7">
    <source>
        <dbReference type="ARBA" id="ARBA00023125"/>
    </source>
</evidence>
<dbReference type="PANTHER" id="PTHR30204">
    <property type="entry name" value="REDOX-CYCLING DRUG-SENSING TRANSCRIPTIONAL ACTIVATOR SOXR"/>
    <property type="match status" value="1"/>
</dbReference>
<keyword evidence="9" id="KW-0804">Transcription</keyword>
<accession>A0ABM9I2D4</accession>
<dbReference type="EMBL" id="OX458333">
    <property type="protein sequence ID" value="CAI8843472.1"/>
    <property type="molecule type" value="Genomic_DNA"/>
</dbReference>
<dbReference type="CDD" id="cd04783">
    <property type="entry name" value="HTH_MerR1"/>
    <property type="match status" value="1"/>
</dbReference>
<gene>
    <name evidence="12" type="primary">merR</name>
    <name evidence="12" type="ORF">MSZNOR_2374</name>
</gene>
<sequence>MKAPTFTIGRLAKQAGVNVETVRYYQRRGLLDQPDKPLDGARRYPVTAVERIRFIKRAQALGFTLEEIAVLLRLDEACACSETRELAVRKLALIERKLADLSAMRDVLKELVHQCDEGAGQTPCPIIRSLAQN</sequence>
<dbReference type="InterPro" id="IPR015358">
    <property type="entry name" value="Tscrpt_reg_MerR_DNA-bd"/>
</dbReference>
<evidence type="ECO:0000313" key="12">
    <source>
        <dbReference type="EMBL" id="CAI8843472.1"/>
    </source>
</evidence>
<dbReference type="Proteomes" id="UP001162030">
    <property type="component" value="Chromosome"/>
</dbReference>
<keyword evidence="2" id="KW-0475">Mercuric resistance</keyword>
<dbReference type="InterPro" id="IPR011794">
    <property type="entry name" value="MerR"/>
</dbReference>
<dbReference type="NCBIfam" id="TIGR02051">
    <property type="entry name" value="MerR"/>
    <property type="match status" value="1"/>
</dbReference>
<dbReference type="SMART" id="SM00422">
    <property type="entry name" value="HTH_MERR"/>
    <property type="match status" value="1"/>
</dbReference>
<keyword evidence="13" id="KW-1185">Reference proteome</keyword>
<evidence type="ECO:0000256" key="1">
    <source>
        <dbReference type="ARBA" id="ARBA00017146"/>
    </source>
</evidence>
<evidence type="ECO:0000256" key="8">
    <source>
        <dbReference type="ARBA" id="ARBA00023159"/>
    </source>
</evidence>
<dbReference type="SUPFAM" id="SSF46955">
    <property type="entry name" value="Putative DNA-binding domain"/>
    <property type="match status" value="1"/>
</dbReference>
<keyword evidence="5" id="KW-0476">Mercury</keyword>
<keyword evidence="8" id="KW-0010">Activator</keyword>
<evidence type="ECO:0000259" key="11">
    <source>
        <dbReference type="PROSITE" id="PS50937"/>
    </source>
</evidence>
<feature type="domain" description="HTH merR-type" evidence="11">
    <location>
        <begin position="5"/>
        <end position="74"/>
    </location>
</feature>
<protein>
    <recommendedName>
        <fullName evidence="1">Mercuric resistance operon regulatory protein</fullName>
    </recommendedName>
</protein>
<reference evidence="12 13" key="1">
    <citation type="submission" date="2023-03" db="EMBL/GenBank/DDBJ databases">
        <authorList>
            <person name="Pearce D."/>
        </authorList>
    </citation>
    <scope>NUCLEOTIDE SEQUENCE [LARGE SCALE GENOMIC DNA]</scope>
    <source>
        <strain evidence="12">Msz</strain>
    </source>
</reference>
<dbReference type="Pfam" id="PF09278">
    <property type="entry name" value="MerR-DNA-bind"/>
    <property type="match status" value="1"/>
</dbReference>
<dbReference type="PRINTS" id="PR00040">
    <property type="entry name" value="HTHMERR"/>
</dbReference>
<dbReference type="Gene3D" id="1.10.1660.10">
    <property type="match status" value="1"/>
</dbReference>
<evidence type="ECO:0000256" key="9">
    <source>
        <dbReference type="ARBA" id="ARBA00023163"/>
    </source>
</evidence>
<evidence type="ECO:0000256" key="4">
    <source>
        <dbReference type="ARBA" id="ARBA00022723"/>
    </source>
</evidence>
<dbReference type="InterPro" id="IPR009061">
    <property type="entry name" value="DNA-bd_dom_put_sf"/>
</dbReference>
<dbReference type="PROSITE" id="PS00552">
    <property type="entry name" value="HTH_MERR_1"/>
    <property type="match status" value="1"/>
</dbReference>
<keyword evidence="4" id="KW-0479">Metal-binding</keyword>
<evidence type="ECO:0000313" key="13">
    <source>
        <dbReference type="Proteomes" id="UP001162030"/>
    </source>
</evidence>
<comment type="function">
    <text evidence="10">Mediates the mercuric-dependent induction of mercury resistance operon. In the absence of mercury MerR represses transcription by binding tightly to the mer operator region; when mercury is present the dimeric complex binds a single ion and becomes a potent transcriptional activator, while remaining bound to the mer site.</text>
</comment>
<evidence type="ECO:0000256" key="3">
    <source>
        <dbReference type="ARBA" id="ARBA00022491"/>
    </source>
</evidence>
<evidence type="ECO:0000256" key="2">
    <source>
        <dbReference type="ARBA" id="ARBA00022466"/>
    </source>
</evidence>
<dbReference type="RefSeq" id="WP_026611649.1">
    <property type="nucleotide sequence ID" value="NZ_OX458333.1"/>
</dbReference>
<proteinExistence type="predicted"/>
<evidence type="ECO:0000256" key="5">
    <source>
        <dbReference type="ARBA" id="ARBA00022914"/>
    </source>
</evidence>
<dbReference type="InterPro" id="IPR047057">
    <property type="entry name" value="MerR_fam"/>
</dbReference>
<dbReference type="Pfam" id="PF00376">
    <property type="entry name" value="MerR"/>
    <property type="match status" value="1"/>
</dbReference>
<keyword evidence="6" id="KW-0805">Transcription regulation</keyword>
<dbReference type="PROSITE" id="PS50937">
    <property type="entry name" value="HTH_MERR_2"/>
    <property type="match status" value="1"/>
</dbReference>
<keyword evidence="7" id="KW-0238">DNA-binding</keyword>
<keyword evidence="3" id="KW-0678">Repressor</keyword>
<dbReference type="InterPro" id="IPR000551">
    <property type="entry name" value="MerR-type_HTH_dom"/>
</dbReference>
<dbReference type="PANTHER" id="PTHR30204:SF69">
    <property type="entry name" value="MERR-FAMILY TRANSCRIPTIONAL REGULATOR"/>
    <property type="match status" value="1"/>
</dbReference>
<name>A0ABM9I2D4_9GAMM</name>
<evidence type="ECO:0000256" key="10">
    <source>
        <dbReference type="ARBA" id="ARBA00024874"/>
    </source>
</evidence>
<organism evidence="12 13">
    <name type="scientific">Methylocaldum szegediense</name>
    <dbReference type="NCBI Taxonomy" id="73780"/>
    <lineage>
        <taxon>Bacteria</taxon>
        <taxon>Pseudomonadati</taxon>
        <taxon>Pseudomonadota</taxon>
        <taxon>Gammaproteobacteria</taxon>
        <taxon>Methylococcales</taxon>
        <taxon>Methylococcaceae</taxon>
        <taxon>Methylocaldum</taxon>
    </lineage>
</organism>
<evidence type="ECO:0000256" key="6">
    <source>
        <dbReference type="ARBA" id="ARBA00023015"/>
    </source>
</evidence>